<protein>
    <submittedName>
        <fullName evidence="1">Uncharacterized protein</fullName>
    </submittedName>
</protein>
<dbReference type="AlphaFoldDB" id="A0A0V1II72"/>
<organism evidence="1 2">
    <name type="scientific">Trichinella pseudospiralis</name>
    <name type="common">Parasitic roundworm</name>
    <dbReference type="NCBI Taxonomy" id="6337"/>
    <lineage>
        <taxon>Eukaryota</taxon>
        <taxon>Metazoa</taxon>
        <taxon>Ecdysozoa</taxon>
        <taxon>Nematoda</taxon>
        <taxon>Enoplea</taxon>
        <taxon>Dorylaimia</taxon>
        <taxon>Trichinellida</taxon>
        <taxon>Trichinellidae</taxon>
        <taxon>Trichinella</taxon>
    </lineage>
</organism>
<proteinExistence type="predicted"/>
<comment type="caution">
    <text evidence="1">The sequence shown here is derived from an EMBL/GenBank/DDBJ whole genome shotgun (WGS) entry which is preliminary data.</text>
</comment>
<evidence type="ECO:0000313" key="2">
    <source>
        <dbReference type="Proteomes" id="UP000054805"/>
    </source>
</evidence>
<sequence>MGKQCKPSSTSLASHLTVKMLASTDNVRLRVLISPGMDSTKTVPLIIALRQCHAEELGI</sequence>
<dbReference type="Proteomes" id="UP000054805">
    <property type="component" value="Unassembled WGS sequence"/>
</dbReference>
<accession>A0A0V1II72</accession>
<gene>
    <name evidence="1" type="ORF">T4B_15444</name>
</gene>
<name>A0A0V1II72_TRIPS</name>
<evidence type="ECO:0000313" key="1">
    <source>
        <dbReference type="EMBL" id="KRZ22431.1"/>
    </source>
</evidence>
<dbReference type="EMBL" id="JYDS01000173">
    <property type="protein sequence ID" value="KRZ22431.1"/>
    <property type="molecule type" value="Genomic_DNA"/>
</dbReference>
<keyword evidence="2" id="KW-1185">Reference proteome</keyword>
<reference evidence="1 2" key="1">
    <citation type="submission" date="2015-01" db="EMBL/GenBank/DDBJ databases">
        <title>Evolution of Trichinella species and genotypes.</title>
        <authorList>
            <person name="Korhonen P.K."/>
            <person name="Edoardo P."/>
            <person name="Giuseppe L.R."/>
            <person name="Gasser R.B."/>
        </authorList>
    </citation>
    <scope>NUCLEOTIDE SEQUENCE [LARGE SCALE GENOMIC DNA]</scope>
    <source>
        <strain evidence="1">ISS588</strain>
    </source>
</reference>